<dbReference type="EMBL" id="MFNF01000021">
    <property type="protein sequence ID" value="OGH02704.1"/>
    <property type="molecule type" value="Genomic_DNA"/>
</dbReference>
<accession>A0A1F6GXC3</accession>
<comment type="caution">
    <text evidence="1">The sequence shown here is derived from an EMBL/GenBank/DDBJ whole genome shotgun (WGS) entry which is preliminary data.</text>
</comment>
<organism evidence="1 2">
    <name type="scientific">Candidatus Lambdaproteobacteria bacterium RIFOXYD2_FULL_56_26</name>
    <dbReference type="NCBI Taxonomy" id="1817773"/>
    <lineage>
        <taxon>Bacteria</taxon>
        <taxon>Pseudomonadati</taxon>
        <taxon>Pseudomonadota</taxon>
        <taxon>Candidatus Lambdaproteobacteria</taxon>
    </lineage>
</organism>
<proteinExistence type="predicted"/>
<dbReference type="Proteomes" id="UP000177583">
    <property type="component" value="Unassembled WGS sequence"/>
</dbReference>
<evidence type="ECO:0000313" key="1">
    <source>
        <dbReference type="EMBL" id="OGH02704.1"/>
    </source>
</evidence>
<name>A0A1F6GXC3_9PROT</name>
<evidence type="ECO:0008006" key="3">
    <source>
        <dbReference type="Google" id="ProtNLM"/>
    </source>
</evidence>
<dbReference type="AlphaFoldDB" id="A0A1F6GXC3"/>
<reference evidence="1 2" key="1">
    <citation type="journal article" date="2016" name="Nat. Commun.">
        <title>Thousands of microbial genomes shed light on interconnected biogeochemical processes in an aquifer system.</title>
        <authorList>
            <person name="Anantharaman K."/>
            <person name="Brown C.T."/>
            <person name="Hug L.A."/>
            <person name="Sharon I."/>
            <person name="Castelle C.J."/>
            <person name="Probst A.J."/>
            <person name="Thomas B.C."/>
            <person name="Singh A."/>
            <person name="Wilkins M.J."/>
            <person name="Karaoz U."/>
            <person name="Brodie E.L."/>
            <person name="Williams K.H."/>
            <person name="Hubbard S.S."/>
            <person name="Banfield J.F."/>
        </authorList>
    </citation>
    <scope>NUCLEOTIDE SEQUENCE [LARGE SCALE GENOMIC DNA]</scope>
</reference>
<protein>
    <recommendedName>
        <fullName evidence="3">TonB-dependent receptor-like beta-barrel domain-containing protein</fullName>
    </recommendedName>
</protein>
<sequence length="404" mass="47494">MDVETNGEVYWQAAQGRGKNQSEQNLWALKAGLEIWWDAWGARLEGLQEEDLHYRGKSYQDLEGVPTPRSEVRWATIKYEQSQGSLELGRQEIILGRSNYFQVADMVTPVDFQQAVVTDKSRYRTPLDALRIRYTRTAWDLDFGLIQDDRLNQYPGQNSLWYQPEQNPCNLFEAAGQACQVVPDQTEQPATYQGYLRLRAFLGAFDFSLMHFEGYEREPSFGADFVILNFKSLLEISQTRQRVPSTVATFSYTWDKHQWDIELRRDFQAKRLNLASEAPMFQEPHNIDYGLLAWRYPLFDGDLSSELYGRYISDYQKGQTQDRSQSFFMIDYSKETHNQRYKHIFRQVVGIENKDGLLHLEESHRWTDQLHFQVGADWIWGKDTAPLGRYRQHSRVFLGMKYHL</sequence>
<gene>
    <name evidence="1" type="ORF">A2557_11520</name>
</gene>
<evidence type="ECO:0000313" key="2">
    <source>
        <dbReference type="Proteomes" id="UP000177583"/>
    </source>
</evidence>